<evidence type="ECO:0000256" key="2">
    <source>
        <dbReference type="ARBA" id="ARBA00004696"/>
    </source>
</evidence>
<evidence type="ECO:0000256" key="4">
    <source>
        <dbReference type="ARBA" id="ARBA00022793"/>
    </source>
</evidence>
<proteinExistence type="inferred from homology"/>
<keyword evidence="3 8" id="KW-0028">Amino-acid biosynthesis</keyword>
<dbReference type="InterPro" id="IPR013798">
    <property type="entry name" value="Indole-3-glycerol_P_synth_dom"/>
</dbReference>
<dbReference type="InterPro" id="IPR045186">
    <property type="entry name" value="Indole-3-glycerol_P_synth"/>
</dbReference>
<dbReference type="Proteomes" id="UP000239907">
    <property type="component" value="Unassembled WGS sequence"/>
</dbReference>
<dbReference type="PANTHER" id="PTHR22854:SF2">
    <property type="entry name" value="INDOLE-3-GLYCEROL-PHOSPHATE SYNTHASE"/>
    <property type="match status" value="1"/>
</dbReference>
<keyword evidence="4 8" id="KW-0210">Decarboxylase</keyword>
<protein>
    <recommendedName>
        <fullName evidence="8">Indole-3-glycerol phosphate synthase</fullName>
        <shortName evidence="8">IGPS</shortName>
        <ecNumber evidence="8">4.1.1.48</ecNumber>
    </recommendedName>
</protein>
<comment type="catalytic activity">
    <reaction evidence="1 8">
        <text>1-(2-carboxyphenylamino)-1-deoxy-D-ribulose 5-phosphate + H(+) = (1S,2R)-1-C-(indol-3-yl)glycerol 3-phosphate + CO2 + H2O</text>
        <dbReference type="Rhea" id="RHEA:23476"/>
        <dbReference type="ChEBI" id="CHEBI:15377"/>
        <dbReference type="ChEBI" id="CHEBI:15378"/>
        <dbReference type="ChEBI" id="CHEBI:16526"/>
        <dbReference type="ChEBI" id="CHEBI:58613"/>
        <dbReference type="ChEBI" id="CHEBI:58866"/>
        <dbReference type="EC" id="4.1.1.48"/>
    </reaction>
</comment>
<dbReference type="Gene3D" id="3.20.20.70">
    <property type="entry name" value="Aldolase class I"/>
    <property type="match status" value="1"/>
</dbReference>
<dbReference type="NCBIfam" id="NF001377">
    <property type="entry name" value="PRK00278.2-4"/>
    <property type="match status" value="1"/>
</dbReference>
<dbReference type="GO" id="GO:0004640">
    <property type="term" value="F:phosphoribosylanthranilate isomerase activity"/>
    <property type="evidence" value="ECO:0007669"/>
    <property type="project" value="TreeGrafter"/>
</dbReference>
<dbReference type="PANTHER" id="PTHR22854">
    <property type="entry name" value="TRYPTOPHAN BIOSYNTHESIS PROTEIN"/>
    <property type="match status" value="1"/>
</dbReference>
<dbReference type="RefSeq" id="WP_240610650.1">
    <property type="nucleotide sequence ID" value="NZ_MQWA01000001.1"/>
</dbReference>
<gene>
    <name evidence="8" type="primary">trpC</name>
    <name evidence="10" type="ORF">BSZ32_14630</name>
</gene>
<dbReference type="PROSITE" id="PS00614">
    <property type="entry name" value="IGPS"/>
    <property type="match status" value="1"/>
</dbReference>
<dbReference type="FunFam" id="3.20.20.70:FF:000024">
    <property type="entry name" value="Indole-3-glycerol phosphate synthase"/>
    <property type="match status" value="1"/>
</dbReference>
<evidence type="ECO:0000256" key="3">
    <source>
        <dbReference type="ARBA" id="ARBA00022605"/>
    </source>
</evidence>
<dbReference type="HAMAP" id="MF_00134_A">
    <property type="entry name" value="IGPS_A"/>
    <property type="match status" value="1"/>
</dbReference>
<accession>A0A2S7U5Y9</accession>
<dbReference type="InterPro" id="IPR001468">
    <property type="entry name" value="Indole-3-GlycerolPSynthase_CS"/>
</dbReference>
<evidence type="ECO:0000256" key="8">
    <source>
        <dbReference type="HAMAP-Rule" id="MF_00134"/>
    </source>
</evidence>
<dbReference type="EC" id="4.1.1.48" evidence="8"/>
<feature type="domain" description="Indole-3-glycerol phosphate synthase" evidence="9">
    <location>
        <begin position="4"/>
        <end position="253"/>
    </location>
</feature>
<evidence type="ECO:0000259" key="9">
    <source>
        <dbReference type="Pfam" id="PF00218"/>
    </source>
</evidence>
<comment type="pathway">
    <text evidence="2 8">Amino-acid biosynthesis; L-tryptophan biosynthesis; L-tryptophan from chorismate: step 4/5.</text>
</comment>
<dbReference type="CDD" id="cd00331">
    <property type="entry name" value="IGPS"/>
    <property type="match status" value="1"/>
</dbReference>
<evidence type="ECO:0000256" key="7">
    <source>
        <dbReference type="ARBA" id="ARBA00023239"/>
    </source>
</evidence>
<dbReference type="GO" id="GO:0000162">
    <property type="term" value="P:L-tryptophan biosynthetic process"/>
    <property type="evidence" value="ECO:0007669"/>
    <property type="project" value="UniProtKB-UniRule"/>
</dbReference>
<dbReference type="AlphaFoldDB" id="A0A2S7U5Y9"/>
<evidence type="ECO:0000256" key="1">
    <source>
        <dbReference type="ARBA" id="ARBA00001633"/>
    </source>
</evidence>
<evidence type="ECO:0000256" key="6">
    <source>
        <dbReference type="ARBA" id="ARBA00023141"/>
    </source>
</evidence>
<keyword evidence="6 8" id="KW-0057">Aromatic amino acid biosynthesis</keyword>
<comment type="caution">
    <text evidence="10">The sequence shown here is derived from an EMBL/GenBank/DDBJ whole genome shotgun (WGS) entry which is preliminary data.</text>
</comment>
<dbReference type="SUPFAM" id="SSF51366">
    <property type="entry name" value="Ribulose-phoshate binding barrel"/>
    <property type="match status" value="1"/>
</dbReference>
<comment type="similarity">
    <text evidence="8">Belongs to the TrpC family.</text>
</comment>
<dbReference type="HAMAP" id="MF_00134_B">
    <property type="entry name" value="IGPS_B"/>
    <property type="match status" value="1"/>
</dbReference>
<dbReference type="InterPro" id="IPR011060">
    <property type="entry name" value="RibuloseP-bd_barrel"/>
</dbReference>
<evidence type="ECO:0000313" key="10">
    <source>
        <dbReference type="EMBL" id="PQJ29603.1"/>
    </source>
</evidence>
<name>A0A2S7U5Y9_9BACT</name>
<dbReference type="GO" id="GO:0004425">
    <property type="term" value="F:indole-3-glycerol-phosphate synthase activity"/>
    <property type="evidence" value="ECO:0007669"/>
    <property type="project" value="UniProtKB-UniRule"/>
</dbReference>
<sequence>MDKLTEIINHKRIEIEAVIPRMQKLKAAALERNEFRGFRSALDLGPDKLSVIAEVKKASPSAGIIDPNFDPIRQARMYIDGGANCMSILTDEKYFQGHLSYLARISKESPIPCLRKDFMVHEVQIYEAVVSGADAILLIVAGLTDEELKKLYDIARTFQLDVLVEVHNLSEMERALDLGADLIGINNRNLKTFTTDLGTTEKLIEEVPENIILVSESGIKTPADGQRVLNAGANAILVGESLMRANNPAEGIEAYLGLVASGEDVIEA</sequence>
<evidence type="ECO:0000313" key="11">
    <source>
        <dbReference type="Proteomes" id="UP000239907"/>
    </source>
</evidence>
<keyword evidence="5 8" id="KW-0822">Tryptophan biosynthesis</keyword>
<dbReference type="EMBL" id="MQWA01000001">
    <property type="protein sequence ID" value="PQJ29603.1"/>
    <property type="molecule type" value="Genomic_DNA"/>
</dbReference>
<keyword evidence="7 8" id="KW-0456">Lyase</keyword>
<reference evidence="10 11" key="1">
    <citation type="submission" date="2016-12" db="EMBL/GenBank/DDBJ databases">
        <title>Study of bacterial adaptation to deep sea.</title>
        <authorList>
            <person name="Song J."/>
            <person name="Yoshizawa S."/>
            <person name="Kogure K."/>
        </authorList>
    </citation>
    <scope>NUCLEOTIDE SEQUENCE [LARGE SCALE GENOMIC DNA]</scope>
    <source>
        <strain evidence="10 11">SAORIC-165</strain>
    </source>
</reference>
<keyword evidence="11" id="KW-1185">Reference proteome</keyword>
<dbReference type="InterPro" id="IPR013785">
    <property type="entry name" value="Aldolase_TIM"/>
</dbReference>
<evidence type="ECO:0000256" key="5">
    <source>
        <dbReference type="ARBA" id="ARBA00022822"/>
    </source>
</evidence>
<organism evidence="10 11">
    <name type="scientific">Rubritalea profundi</name>
    <dbReference type="NCBI Taxonomy" id="1658618"/>
    <lineage>
        <taxon>Bacteria</taxon>
        <taxon>Pseudomonadati</taxon>
        <taxon>Verrucomicrobiota</taxon>
        <taxon>Verrucomicrobiia</taxon>
        <taxon>Verrucomicrobiales</taxon>
        <taxon>Rubritaleaceae</taxon>
        <taxon>Rubritalea</taxon>
    </lineage>
</organism>
<dbReference type="UniPathway" id="UPA00035">
    <property type="reaction ID" value="UER00043"/>
</dbReference>
<dbReference type="Pfam" id="PF00218">
    <property type="entry name" value="IGPS"/>
    <property type="match status" value="1"/>
</dbReference>